<name>A0A0W0YU37_9GAMM</name>
<comment type="caution">
    <text evidence="1">The sequence shown here is derived from an EMBL/GenBank/DDBJ whole genome shotgun (WGS) entry which is preliminary data.</text>
</comment>
<gene>
    <name evidence="1" type="ORF">Lsai_0134</name>
</gene>
<dbReference type="STRING" id="28087.Lsai_0134"/>
<dbReference type="EMBL" id="LNYV01000002">
    <property type="protein sequence ID" value="KTD60384.1"/>
    <property type="molecule type" value="Genomic_DNA"/>
</dbReference>
<dbReference type="AlphaFoldDB" id="A0A0W0YU37"/>
<dbReference type="RefSeq" id="WP_232002412.1">
    <property type="nucleotide sequence ID" value="NZ_CAAAJE010000021.1"/>
</dbReference>
<sequence>MRSLFFNDINRTKDDKNLLVVIVANRVHDDKPEIKMFGLPIIHALSHVRKHNSASAIILSPDGTILDLANVSTMEKVTLVSEQITSSGENYLKSALNQLKDETHVLTENCQFDLALVIGGGPGELILTEVAANKLLEFNRLHMNNGGVIRIQICNFADKKIQGSNRVFAHAITPDFCLCSVPKGLSIIAPQDTRAIDLPDEYGSFINLLIFDKLKSRIKRILGPKNNKSNEEIINKIKEIAGADVSSQSEIVDLDELFEVDLTLPLN</sequence>
<reference evidence="1 2" key="1">
    <citation type="submission" date="2015-11" db="EMBL/GenBank/DDBJ databases">
        <title>Genomic analysis of 38 Legionella species identifies large and diverse effector repertoires.</title>
        <authorList>
            <person name="Burstein D."/>
            <person name="Amaro F."/>
            <person name="Zusman T."/>
            <person name="Lifshitz Z."/>
            <person name="Cohen O."/>
            <person name="Gilbert J.A."/>
            <person name="Pupko T."/>
            <person name="Shuman H.A."/>
            <person name="Segal G."/>
        </authorList>
    </citation>
    <scope>NUCLEOTIDE SEQUENCE [LARGE SCALE GENOMIC DNA]</scope>
    <source>
        <strain evidence="1 2">Mt.St.Helens-4</strain>
    </source>
</reference>
<evidence type="ECO:0000313" key="2">
    <source>
        <dbReference type="Proteomes" id="UP000054621"/>
    </source>
</evidence>
<evidence type="ECO:0000313" key="1">
    <source>
        <dbReference type="EMBL" id="KTD60384.1"/>
    </source>
</evidence>
<proteinExistence type="predicted"/>
<dbReference type="Proteomes" id="UP000054621">
    <property type="component" value="Unassembled WGS sequence"/>
</dbReference>
<dbReference type="PATRIC" id="fig|28087.4.peg.143"/>
<protein>
    <submittedName>
        <fullName evidence="1">Uncharacterized protein</fullName>
    </submittedName>
</protein>
<organism evidence="1 2">
    <name type="scientific">Legionella sainthelensi</name>
    <dbReference type="NCBI Taxonomy" id="28087"/>
    <lineage>
        <taxon>Bacteria</taxon>
        <taxon>Pseudomonadati</taxon>
        <taxon>Pseudomonadota</taxon>
        <taxon>Gammaproteobacteria</taxon>
        <taxon>Legionellales</taxon>
        <taxon>Legionellaceae</taxon>
        <taxon>Legionella</taxon>
    </lineage>
</organism>
<accession>A0A0W0YU37</accession>